<dbReference type="CDD" id="cd00093">
    <property type="entry name" value="HTH_XRE"/>
    <property type="match status" value="1"/>
</dbReference>
<name>A0ABN8FZ05_9BACL</name>
<comment type="caution">
    <text evidence="3">The sequence shown here is derived from an EMBL/GenBank/DDBJ whole genome shotgun (WGS) entry which is preliminary data.</text>
</comment>
<dbReference type="PANTHER" id="PTHR46558">
    <property type="entry name" value="TRACRIPTIONAL REGULATORY PROTEIN-RELATED-RELATED"/>
    <property type="match status" value="1"/>
</dbReference>
<dbReference type="Gene3D" id="1.10.260.40">
    <property type="entry name" value="lambda repressor-like DNA-binding domains"/>
    <property type="match status" value="1"/>
</dbReference>
<proteinExistence type="predicted"/>
<sequence length="77" mass="9085">MDMYTKIRGLREDKDITQQQMADYLNVTQATYSRYERGELDIPTQVLIKLSQFHKVSVDYLLGLTESAKPYERKPKQ</sequence>
<dbReference type="SMART" id="SM00530">
    <property type="entry name" value="HTH_XRE"/>
    <property type="match status" value="1"/>
</dbReference>
<dbReference type="Proteomes" id="UP000838686">
    <property type="component" value="Unassembled WGS sequence"/>
</dbReference>
<dbReference type="InterPro" id="IPR001387">
    <property type="entry name" value="Cro/C1-type_HTH"/>
</dbReference>
<dbReference type="InterPro" id="IPR010982">
    <property type="entry name" value="Lambda_DNA-bd_dom_sf"/>
</dbReference>
<dbReference type="PROSITE" id="PS50943">
    <property type="entry name" value="HTH_CROC1"/>
    <property type="match status" value="1"/>
</dbReference>
<evidence type="ECO:0000313" key="4">
    <source>
        <dbReference type="Proteomes" id="UP000838686"/>
    </source>
</evidence>
<organism evidence="3 4">
    <name type="scientific">Paenibacillus plantiphilus</name>
    <dbReference type="NCBI Taxonomy" id="2905650"/>
    <lineage>
        <taxon>Bacteria</taxon>
        <taxon>Bacillati</taxon>
        <taxon>Bacillota</taxon>
        <taxon>Bacilli</taxon>
        <taxon>Bacillales</taxon>
        <taxon>Paenibacillaceae</taxon>
        <taxon>Paenibacillus</taxon>
    </lineage>
</organism>
<evidence type="ECO:0000313" key="3">
    <source>
        <dbReference type="EMBL" id="CAH1195249.1"/>
    </source>
</evidence>
<feature type="domain" description="HTH cro/C1-type" evidence="2">
    <location>
        <begin position="7"/>
        <end position="61"/>
    </location>
</feature>
<dbReference type="SUPFAM" id="SSF47413">
    <property type="entry name" value="lambda repressor-like DNA-binding domains"/>
    <property type="match status" value="1"/>
</dbReference>
<dbReference type="Pfam" id="PF01381">
    <property type="entry name" value="HTH_3"/>
    <property type="match status" value="1"/>
</dbReference>
<dbReference type="RefSeq" id="WP_371877630.1">
    <property type="nucleotide sequence ID" value="NZ_CAKMMF010000003.1"/>
</dbReference>
<gene>
    <name evidence="3" type="ORF">PAECIP111893_00650</name>
</gene>
<reference evidence="3" key="1">
    <citation type="submission" date="2022-01" db="EMBL/GenBank/DDBJ databases">
        <authorList>
            <person name="Criscuolo A."/>
        </authorList>
    </citation>
    <scope>NUCLEOTIDE SEQUENCE</scope>
    <source>
        <strain evidence="3">CIP111893</strain>
    </source>
</reference>
<protein>
    <recommendedName>
        <fullName evidence="2">HTH cro/C1-type domain-containing protein</fullName>
    </recommendedName>
</protein>
<keyword evidence="1" id="KW-0238">DNA-binding</keyword>
<keyword evidence="4" id="KW-1185">Reference proteome</keyword>
<accession>A0ABN8FZ05</accession>
<dbReference type="EMBL" id="CAKMMF010000003">
    <property type="protein sequence ID" value="CAH1195249.1"/>
    <property type="molecule type" value="Genomic_DNA"/>
</dbReference>
<evidence type="ECO:0000256" key="1">
    <source>
        <dbReference type="ARBA" id="ARBA00023125"/>
    </source>
</evidence>
<dbReference type="PANTHER" id="PTHR46558:SF11">
    <property type="entry name" value="HTH-TYPE TRANSCRIPTIONAL REGULATOR XRE"/>
    <property type="match status" value="1"/>
</dbReference>
<evidence type="ECO:0000259" key="2">
    <source>
        <dbReference type="PROSITE" id="PS50943"/>
    </source>
</evidence>